<dbReference type="NCBIfam" id="TIGR02532">
    <property type="entry name" value="IV_pilin_GFxxxE"/>
    <property type="match status" value="1"/>
</dbReference>
<dbReference type="Pfam" id="PF07963">
    <property type="entry name" value="N_methyl"/>
    <property type="match status" value="1"/>
</dbReference>
<reference evidence="3 4" key="1">
    <citation type="submission" date="2018-06" db="EMBL/GenBank/DDBJ databases">
        <title>Complete genome of Desulfovibrio marinus P48SEP.</title>
        <authorList>
            <person name="Crispim J.S."/>
            <person name="Vidigal P.M.P."/>
            <person name="Silva L.C.F."/>
            <person name="Araujo L.C."/>
            <person name="Laguardia C.N."/>
            <person name="Dias R.S."/>
            <person name="Sousa M.P."/>
            <person name="Paula S.O."/>
            <person name="Silva C."/>
        </authorList>
    </citation>
    <scope>NUCLEOTIDE SEQUENCE [LARGE SCALE GENOMIC DNA]</scope>
    <source>
        <strain evidence="3 4">P48SEP</strain>
    </source>
</reference>
<reference evidence="2 5" key="2">
    <citation type="submission" date="2019-04" db="EMBL/GenBank/DDBJ databases">
        <title>Isolation and culture of sulfate reducing bacteria from the cold seep of the South China Sea.</title>
        <authorList>
            <person name="Sun C."/>
            <person name="Liu R."/>
        </authorList>
    </citation>
    <scope>NUCLEOTIDE SEQUENCE [LARGE SCALE GENOMIC DNA]</scope>
    <source>
        <strain evidence="2 5">CS1</strain>
    </source>
</reference>
<gene>
    <name evidence="3" type="ORF">DQK91_00665</name>
    <name evidence="2" type="ORF">E8L03_09215</name>
</gene>
<evidence type="ECO:0000256" key="1">
    <source>
        <dbReference type="SAM" id="Phobius"/>
    </source>
</evidence>
<dbReference type="InterPro" id="IPR012902">
    <property type="entry name" value="N_methyl_site"/>
</dbReference>
<feature type="transmembrane region" description="Helical" evidence="1">
    <location>
        <begin position="12"/>
        <end position="35"/>
    </location>
</feature>
<dbReference type="SUPFAM" id="SSF54523">
    <property type="entry name" value="Pili subunits"/>
    <property type="match status" value="1"/>
</dbReference>
<dbReference type="OrthoDB" id="5464976at2"/>
<dbReference type="Proteomes" id="UP000503251">
    <property type="component" value="Chromosome"/>
</dbReference>
<dbReference type="EMBL" id="QMIF01000001">
    <property type="protein sequence ID" value="TVM36471.1"/>
    <property type="molecule type" value="Genomic_DNA"/>
</dbReference>
<name>A0A6P1ZKK0_9BACT</name>
<keyword evidence="1" id="KW-0472">Membrane</keyword>
<dbReference type="EMBL" id="CP039543">
    <property type="protein sequence ID" value="QJT09101.1"/>
    <property type="molecule type" value="Genomic_DNA"/>
</dbReference>
<evidence type="ECO:0000313" key="2">
    <source>
        <dbReference type="EMBL" id="QJT09101.1"/>
    </source>
</evidence>
<dbReference type="InterPro" id="IPR045584">
    <property type="entry name" value="Pilin-like"/>
</dbReference>
<evidence type="ECO:0000313" key="5">
    <source>
        <dbReference type="Proteomes" id="UP000503251"/>
    </source>
</evidence>
<evidence type="ECO:0000313" key="4">
    <source>
        <dbReference type="Proteomes" id="UP000434052"/>
    </source>
</evidence>
<proteinExistence type="predicted"/>
<accession>A0A6P1ZKK0</accession>
<keyword evidence="1" id="KW-1133">Transmembrane helix</keyword>
<keyword evidence="5" id="KW-1185">Reference proteome</keyword>
<dbReference type="AlphaFoldDB" id="A0A6P1ZKK0"/>
<sequence length="155" mass="16569">MVIQSDTYHRGFTLIEIIATLLLLSILAGLGLMLADTGGDGRDVATQLDLLRNHIRYAQSMAMKERTIWSFHYTGSSFWVSDSAGQRALPGTETPIQSAVSVTPDRNGAIYFDTYGIPCSDNATATPLTAATTFTVTAGSASESISLVPDTGYVQ</sequence>
<keyword evidence="1" id="KW-0812">Transmembrane</keyword>
<evidence type="ECO:0000313" key="3">
    <source>
        <dbReference type="EMBL" id="TVM36471.1"/>
    </source>
</evidence>
<protein>
    <submittedName>
        <fullName evidence="2">Prepilin-type N-terminal cleavage/methylation domain-containing protein</fullName>
    </submittedName>
</protein>
<dbReference type="RefSeq" id="WP_144233508.1">
    <property type="nucleotide sequence ID" value="NZ_CP039543.1"/>
</dbReference>
<dbReference type="Proteomes" id="UP000434052">
    <property type="component" value="Unassembled WGS sequence"/>
</dbReference>
<organism evidence="3 4">
    <name type="scientific">Oceanidesulfovibrio marinus</name>
    <dbReference type="NCBI Taxonomy" id="370038"/>
    <lineage>
        <taxon>Bacteria</taxon>
        <taxon>Pseudomonadati</taxon>
        <taxon>Thermodesulfobacteriota</taxon>
        <taxon>Desulfovibrionia</taxon>
        <taxon>Desulfovibrionales</taxon>
        <taxon>Desulfovibrionaceae</taxon>
        <taxon>Oceanidesulfovibrio</taxon>
    </lineage>
</organism>